<dbReference type="KEGG" id="cyj:Cyan7822_6741"/>
<geneLocation type="plasmid" evidence="1 2">
    <name>Cy782203</name>
</geneLocation>
<sequence length="172" mass="19437">MNSITLPSSIRDEFSINPDGSTRTSIRGAARLAGVDHKALTYHFTSGEKSLTKLGQKLMEQGFIPRSFFQAGIPLKAIHIIIQHYAFEAGSKCRQKAFNNYYQLNNLPIPHQKFASNKVTRVEDFYRNTWAAKLNGQIEIFTTAGKIDILTSSEVIEVKNLKNWKAAYRKSL</sequence>
<reference evidence="2" key="1">
    <citation type="journal article" date="2011" name="MBio">
        <title>Novel metabolic attributes of the genus Cyanothece, comprising a group of unicellular nitrogen-fixing Cyanobacteria.</title>
        <authorList>
            <person name="Bandyopadhyay A."/>
            <person name="Elvitigala T."/>
            <person name="Welsh E."/>
            <person name="Stockel J."/>
            <person name="Liberton M."/>
            <person name="Min H."/>
            <person name="Sherman L.A."/>
            <person name="Pakrasi H.B."/>
        </authorList>
    </citation>
    <scope>NUCLEOTIDE SEQUENCE [LARGE SCALE GENOMIC DNA]</scope>
    <source>
        <strain evidence="2">PCC 7822</strain>
        <plasmid evidence="2">Cy782203</plasmid>
    </source>
</reference>
<dbReference type="AlphaFoldDB" id="E0UN87"/>
<protein>
    <submittedName>
        <fullName evidence="1">Uncharacterized protein</fullName>
    </submittedName>
</protein>
<evidence type="ECO:0000313" key="1">
    <source>
        <dbReference type="EMBL" id="ADN18417.1"/>
    </source>
</evidence>
<dbReference type="OrthoDB" id="515962at2"/>
<proteinExistence type="predicted"/>
<dbReference type="HOGENOM" id="CLU_098633_0_0_3"/>
<accession>E0UN87</accession>
<gene>
    <name evidence="1" type="ordered locus">Cyan7822_6741</name>
</gene>
<dbReference type="Proteomes" id="UP000008206">
    <property type="component" value="Plasmid Cy782203"/>
</dbReference>
<keyword evidence="1" id="KW-0614">Plasmid</keyword>
<dbReference type="EMBL" id="CP002201">
    <property type="protein sequence ID" value="ADN18417.1"/>
    <property type="molecule type" value="Genomic_DNA"/>
</dbReference>
<name>E0UN87_GLOV7</name>
<organism evidence="1 2">
    <name type="scientific">Gloeothece verrucosa (strain PCC 7822)</name>
    <name type="common">Cyanothece sp. (strain PCC 7822)</name>
    <dbReference type="NCBI Taxonomy" id="497965"/>
    <lineage>
        <taxon>Bacteria</taxon>
        <taxon>Bacillati</taxon>
        <taxon>Cyanobacteriota</taxon>
        <taxon>Cyanophyceae</taxon>
        <taxon>Oscillatoriophycideae</taxon>
        <taxon>Chroococcales</taxon>
        <taxon>Aphanothecaceae</taxon>
        <taxon>Gloeothece</taxon>
        <taxon>Gloeothece verrucosa</taxon>
    </lineage>
</organism>
<keyword evidence="2" id="KW-1185">Reference proteome</keyword>
<evidence type="ECO:0000313" key="2">
    <source>
        <dbReference type="Proteomes" id="UP000008206"/>
    </source>
</evidence>
<dbReference type="RefSeq" id="WP_013325543.1">
    <property type="nucleotide sequence ID" value="NC_014502.1"/>
</dbReference>